<gene>
    <name evidence="1" type="ORF">GMARGA_LOCUS18854</name>
</gene>
<keyword evidence="2" id="KW-1185">Reference proteome</keyword>
<dbReference type="EMBL" id="CAJVQB010015335">
    <property type="protein sequence ID" value="CAG8773961.1"/>
    <property type="molecule type" value="Genomic_DNA"/>
</dbReference>
<name>A0ABN7VHK7_GIGMA</name>
<reference evidence="1 2" key="1">
    <citation type="submission" date="2021-06" db="EMBL/GenBank/DDBJ databases">
        <authorList>
            <person name="Kallberg Y."/>
            <person name="Tangrot J."/>
            <person name="Rosling A."/>
        </authorList>
    </citation>
    <scope>NUCLEOTIDE SEQUENCE [LARGE SCALE GENOMIC DNA]</scope>
    <source>
        <strain evidence="1 2">120-4 pot B 10/14</strain>
    </source>
</reference>
<feature type="non-terminal residue" evidence="1">
    <location>
        <position position="120"/>
    </location>
</feature>
<organism evidence="1 2">
    <name type="scientific">Gigaspora margarita</name>
    <dbReference type="NCBI Taxonomy" id="4874"/>
    <lineage>
        <taxon>Eukaryota</taxon>
        <taxon>Fungi</taxon>
        <taxon>Fungi incertae sedis</taxon>
        <taxon>Mucoromycota</taxon>
        <taxon>Glomeromycotina</taxon>
        <taxon>Glomeromycetes</taxon>
        <taxon>Diversisporales</taxon>
        <taxon>Gigasporaceae</taxon>
        <taxon>Gigaspora</taxon>
    </lineage>
</organism>
<comment type="caution">
    <text evidence="1">The sequence shown here is derived from an EMBL/GenBank/DDBJ whole genome shotgun (WGS) entry which is preliminary data.</text>
</comment>
<dbReference type="Proteomes" id="UP000789901">
    <property type="component" value="Unassembled WGS sequence"/>
</dbReference>
<evidence type="ECO:0000313" key="2">
    <source>
        <dbReference type="Proteomes" id="UP000789901"/>
    </source>
</evidence>
<evidence type="ECO:0000313" key="1">
    <source>
        <dbReference type="EMBL" id="CAG8773961.1"/>
    </source>
</evidence>
<accession>A0ABN7VHK7</accession>
<protein>
    <submittedName>
        <fullName evidence="1">30426_t:CDS:1</fullName>
    </submittedName>
</protein>
<sequence length="120" mass="13916">MESNSFLFFWVVDENFQEDNFQNKNFQDEILKGISVKNYCSGQYKIYGSFWAHAKSVDLEKHLALDCSNQDKDVIDFYTKVVASQQSYSQAVSQKFIPESTKLTSQYEDNINLALIKAFI</sequence>
<proteinExistence type="predicted"/>